<evidence type="ECO:0000313" key="2">
    <source>
        <dbReference type="WBParaSite" id="ALUE_0002110401-mRNA-1"/>
    </source>
</evidence>
<dbReference type="AlphaFoldDB" id="A0A0M3IQS6"/>
<sequence length="44" mass="4987">MVVRKAWPVELIHLCSSCKLHIPLSASVLSSSRGTFYDAHYKVR</sequence>
<organism evidence="1 2">
    <name type="scientific">Ascaris lumbricoides</name>
    <name type="common">Giant roundworm</name>
    <dbReference type="NCBI Taxonomy" id="6252"/>
    <lineage>
        <taxon>Eukaryota</taxon>
        <taxon>Metazoa</taxon>
        <taxon>Ecdysozoa</taxon>
        <taxon>Nematoda</taxon>
        <taxon>Chromadorea</taxon>
        <taxon>Rhabditida</taxon>
        <taxon>Spirurina</taxon>
        <taxon>Ascaridomorpha</taxon>
        <taxon>Ascaridoidea</taxon>
        <taxon>Ascarididae</taxon>
        <taxon>Ascaris</taxon>
    </lineage>
</organism>
<dbReference type="Proteomes" id="UP000036681">
    <property type="component" value="Unplaced"/>
</dbReference>
<evidence type="ECO:0000313" key="1">
    <source>
        <dbReference type="Proteomes" id="UP000036681"/>
    </source>
</evidence>
<accession>A0A0M3IQS6</accession>
<reference evidence="2" key="1">
    <citation type="submission" date="2017-02" db="UniProtKB">
        <authorList>
            <consortium name="WormBaseParasite"/>
        </authorList>
    </citation>
    <scope>IDENTIFICATION</scope>
</reference>
<dbReference type="WBParaSite" id="ALUE_0002110401-mRNA-1">
    <property type="protein sequence ID" value="ALUE_0002110401-mRNA-1"/>
    <property type="gene ID" value="ALUE_0002110401"/>
</dbReference>
<proteinExistence type="predicted"/>
<keyword evidence="1" id="KW-1185">Reference proteome</keyword>
<name>A0A0M3IQS6_ASCLU</name>
<protein>
    <submittedName>
        <fullName evidence="2">Uncharacterized protein</fullName>
    </submittedName>
</protein>